<sequence length="68" mass="7303">MDSIRELGGVVVDGQCGMRFGVDEQPICAAVGAVQEVDEPDFTATYDPVTNSWTAAWKWSDGKEPGVL</sequence>
<dbReference type="Proteomes" id="UP000324222">
    <property type="component" value="Unassembled WGS sequence"/>
</dbReference>
<accession>A0A5B7HJ61</accession>
<evidence type="ECO:0000313" key="2">
    <source>
        <dbReference type="Proteomes" id="UP000324222"/>
    </source>
</evidence>
<proteinExistence type="predicted"/>
<dbReference type="AlphaFoldDB" id="A0A5B7HJ61"/>
<evidence type="ECO:0000313" key="1">
    <source>
        <dbReference type="EMBL" id="MPC72881.1"/>
    </source>
</evidence>
<name>A0A5B7HJ61_PORTR</name>
<dbReference type="EMBL" id="VSRR010035612">
    <property type="protein sequence ID" value="MPC72881.1"/>
    <property type="molecule type" value="Genomic_DNA"/>
</dbReference>
<gene>
    <name evidence="1" type="ORF">E2C01_067194</name>
</gene>
<protein>
    <submittedName>
        <fullName evidence="1">Uncharacterized protein</fullName>
    </submittedName>
</protein>
<organism evidence="1 2">
    <name type="scientific">Portunus trituberculatus</name>
    <name type="common">Swimming crab</name>
    <name type="synonym">Neptunus trituberculatus</name>
    <dbReference type="NCBI Taxonomy" id="210409"/>
    <lineage>
        <taxon>Eukaryota</taxon>
        <taxon>Metazoa</taxon>
        <taxon>Ecdysozoa</taxon>
        <taxon>Arthropoda</taxon>
        <taxon>Crustacea</taxon>
        <taxon>Multicrustacea</taxon>
        <taxon>Malacostraca</taxon>
        <taxon>Eumalacostraca</taxon>
        <taxon>Eucarida</taxon>
        <taxon>Decapoda</taxon>
        <taxon>Pleocyemata</taxon>
        <taxon>Brachyura</taxon>
        <taxon>Eubrachyura</taxon>
        <taxon>Portunoidea</taxon>
        <taxon>Portunidae</taxon>
        <taxon>Portuninae</taxon>
        <taxon>Portunus</taxon>
    </lineage>
</organism>
<keyword evidence="2" id="KW-1185">Reference proteome</keyword>
<reference evidence="1 2" key="1">
    <citation type="submission" date="2019-05" db="EMBL/GenBank/DDBJ databases">
        <title>Another draft genome of Portunus trituberculatus and its Hox gene families provides insights of decapod evolution.</title>
        <authorList>
            <person name="Jeong J.-H."/>
            <person name="Song I."/>
            <person name="Kim S."/>
            <person name="Choi T."/>
            <person name="Kim D."/>
            <person name="Ryu S."/>
            <person name="Kim W."/>
        </authorList>
    </citation>
    <scope>NUCLEOTIDE SEQUENCE [LARGE SCALE GENOMIC DNA]</scope>
    <source>
        <tissue evidence="1">Muscle</tissue>
    </source>
</reference>
<comment type="caution">
    <text evidence="1">The sequence shown here is derived from an EMBL/GenBank/DDBJ whole genome shotgun (WGS) entry which is preliminary data.</text>
</comment>